<evidence type="ECO:0000256" key="3">
    <source>
        <dbReference type="ARBA" id="ARBA00006047"/>
    </source>
</evidence>
<reference evidence="14" key="1">
    <citation type="submission" date="2018-04" db="EMBL/GenBank/DDBJ databases">
        <authorList>
            <person name="Cornet L."/>
        </authorList>
    </citation>
    <scope>NUCLEOTIDE SEQUENCE [LARGE SCALE GENOMIC DNA]</scope>
</reference>
<sequence length="874" mass="98305">MRPIRTFNVTPALPRRLEPLRTLAYNLHWDWDVEMVDLFRRLDADLWESSRYNPVLMLGTISQARLNEIAEDEGFLAQMGRAAQRLDDYLHDRPWYKKHRPTPVAGECYAYFSMEFGLTTCMPVYSGGLGVLAGDHLKSASDLGLPLVAVGLLYQEGYFAQYLNADGWQQERYPINDFYNMPLHLERDGEGHELRVEVEYPGRVVYARVWRVQVGTVPLYLLDTNIEPNSQYDQDICDRLYGGDIDMRIHQEVMLGIGGIRMLKALGLAPTAYHMNEGHSAFMALERMRVLVEDHGLNFAEALQVAQTSQMFTTHTPVPAGIDLFPPEKVLHYLGRYRDRFGLGDAEFLALGRTDTGDFSAPFSMAVLAIKTATFINGVSKLHAEVSREMFGSLWSGLPQGEVPIYAITNGVHARSCVAKSTQALYDRYLGPSWAQASPDAALWERVQTIPDDELWRNHEQCRSHLVVTVRDRLAKGLFERGGSARELTEAQECLDPFVLTIGFARRFATYKRATLFLHDLERIRQIIGGKDGRRRVQFVVAGKAHPKDIPGKELIRSIVHFTRDEGLSKSLVFVPNYDIHLSRDMVAGCDVWLNTPRRPREASGTSGMKAAMNGLPNLSVLDGWWDEADYISTGWPIGHGEDYDDLDYQDDVEANALYDILEKEVVPLFYDRDKDEIPRGWVAKMKQAIYHNTPQFNTARMVKDYATQGYFAASDRAHTLVSADYGPGKELATWQARITAQWYEVRFEEVAISEATDLQVNQPFKVTAALRLGALTPDDVQAELYQGTVSVDGELHAGVAVPMAYQGQDTQYRSVYALEMEYAASGLQGLSLRILPKHKYLNSPYDPKLVLWANPDAVQIVSGAAGAIALAEG</sequence>
<gene>
    <name evidence="13" type="ORF">DCF17_17705</name>
</gene>
<dbReference type="EC" id="2.4.1.1" evidence="4"/>
<keyword evidence="5" id="KW-0021">Allosteric enzyme</keyword>
<dbReference type="InterPro" id="IPR011834">
    <property type="entry name" value="Agluc_phsphrylas"/>
</dbReference>
<comment type="function">
    <text evidence="10">Phosphorylase is an important allosteric enzyme in carbohydrate metabolism. Enzymes from different sources differ in their regulatory mechanisms and in their natural substrates. However, all known phosphorylases share catalytic and structural properties.</text>
</comment>
<dbReference type="PANTHER" id="PTHR42655">
    <property type="entry name" value="GLYCOGEN PHOSPHORYLASE"/>
    <property type="match status" value="1"/>
</dbReference>
<evidence type="ECO:0000259" key="12">
    <source>
        <dbReference type="Pfam" id="PF11897"/>
    </source>
</evidence>
<comment type="catalytic activity">
    <reaction evidence="1">
        <text>[(1-&gt;4)-alpha-D-glucosyl](n) + phosphate = [(1-&gt;4)-alpha-D-glucosyl](n-1) + alpha-D-glucose 1-phosphate</text>
        <dbReference type="Rhea" id="RHEA:41732"/>
        <dbReference type="Rhea" id="RHEA-COMP:9584"/>
        <dbReference type="Rhea" id="RHEA-COMP:9586"/>
        <dbReference type="ChEBI" id="CHEBI:15444"/>
        <dbReference type="ChEBI" id="CHEBI:43474"/>
        <dbReference type="ChEBI" id="CHEBI:58601"/>
        <dbReference type="EC" id="2.4.1.1"/>
    </reaction>
</comment>
<dbReference type="NCBIfam" id="TIGR02094">
    <property type="entry name" value="more_P_ylases"/>
    <property type="match status" value="1"/>
</dbReference>
<dbReference type="PROSITE" id="PS00102">
    <property type="entry name" value="PHOSPHORYLASE"/>
    <property type="match status" value="1"/>
</dbReference>
<dbReference type="EMBL" id="QBMN01000150">
    <property type="protein sequence ID" value="PZO36109.1"/>
    <property type="molecule type" value="Genomic_DNA"/>
</dbReference>
<dbReference type="InterPro" id="IPR035090">
    <property type="entry name" value="Pyridoxal_P_attach_site"/>
</dbReference>
<dbReference type="SUPFAM" id="SSF53756">
    <property type="entry name" value="UDP-Glycosyltransferase/glycogen phosphorylase"/>
    <property type="match status" value="1"/>
</dbReference>
<protein>
    <recommendedName>
        <fullName evidence="4">glycogen phosphorylase</fullName>
        <ecNumber evidence="4">2.4.1.1</ecNumber>
    </recommendedName>
</protein>
<dbReference type="PANTHER" id="PTHR42655:SF1">
    <property type="entry name" value="GLYCOGEN PHOSPHORYLASE"/>
    <property type="match status" value="1"/>
</dbReference>
<dbReference type="GO" id="GO:0008184">
    <property type="term" value="F:glycogen phosphorylase activity"/>
    <property type="evidence" value="ECO:0007669"/>
    <property type="project" value="InterPro"/>
</dbReference>
<dbReference type="PIRSF" id="PIRSF000460">
    <property type="entry name" value="Pprylas_GlgP"/>
    <property type="match status" value="1"/>
</dbReference>
<evidence type="ECO:0000313" key="14">
    <source>
        <dbReference type="Proteomes" id="UP000249081"/>
    </source>
</evidence>
<evidence type="ECO:0000256" key="4">
    <source>
        <dbReference type="ARBA" id="ARBA00012591"/>
    </source>
</evidence>
<feature type="modified residue" description="N6-(pyridoxal phosphate)lysine" evidence="11">
    <location>
        <position position="610"/>
    </location>
</feature>
<dbReference type="GO" id="GO:0005975">
    <property type="term" value="P:carbohydrate metabolic process"/>
    <property type="evidence" value="ECO:0007669"/>
    <property type="project" value="InterPro"/>
</dbReference>
<comment type="cofactor">
    <cofactor evidence="2">
        <name>pyridoxal 5'-phosphate</name>
        <dbReference type="ChEBI" id="CHEBI:597326"/>
    </cofactor>
</comment>
<evidence type="ECO:0000256" key="9">
    <source>
        <dbReference type="ARBA" id="ARBA00023277"/>
    </source>
</evidence>
<dbReference type="Pfam" id="PF00343">
    <property type="entry name" value="Phosphorylase"/>
    <property type="match status" value="1"/>
</dbReference>
<dbReference type="InterPro" id="IPR024517">
    <property type="entry name" value="Glycogen_phosphorylase_DUF3417"/>
</dbReference>
<dbReference type="Proteomes" id="UP000249081">
    <property type="component" value="Unassembled WGS sequence"/>
</dbReference>
<organism evidence="13 14">
    <name type="scientific">Shackletoniella antarctica</name>
    <dbReference type="NCBI Taxonomy" id="268115"/>
    <lineage>
        <taxon>Bacteria</taxon>
        <taxon>Bacillati</taxon>
        <taxon>Cyanobacteriota</taxon>
        <taxon>Cyanophyceae</taxon>
        <taxon>Oculatellales</taxon>
        <taxon>Oculatellaceae</taxon>
        <taxon>Shackletoniella</taxon>
    </lineage>
</organism>
<evidence type="ECO:0000256" key="8">
    <source>
        <dbReference type="ARBA" id="ARBA00022898"/>
    </source>
</evidence>
<dbReference type="Pfam" id="PF11897">
    <property type="entry name" value="DUF3417"/>
    <property type="match status" value="1"/>
</dbReference>
<evidence type="ECO:0000313" key="13">
    <source>
        <dbReference type="EMBL" id="PZO36109.1"/>
    </source>
</evidence>
<keyword evidence="6" id="KW-0328">Glycosyltransferase</keyword>
<reference evidence="13 14" key="2">
    <citation type="submission" date="2018-06" db="EMBL/GenBank/DDBJ databases">
        <title>Metagenomic assembly of (sub)arctic Cyanobacteria and their associated microbiome from non-axenic cultures.</title>
        <authorList>
            <person name="Baurain D."/>
        </authorList>
    </citation>
    <scope>NUCLEOTIDE SEQUENCE [LARGE SCALE GENOMIC DNA]</scope>
    <source>
        <strain evidence="13">ULC041bin1</strain>
    </source>
</reference>
<evidence type="ECO:0000256" key="11">
    <source>
        <dbReference type="PIRSR" id="PIRSR000460-1"/>
    </source>
</evidence>
<keyword evidence="9" id="KW-0119">Carbohydrate metabolism</keyword>
<dbReference type="Gene3D" id="3.40.50.2000">
    <property type="entry name" value="Glycogen Phosphorylase B"/>
    <property type="match status" value="3"/>
</dbReference>
<dbReference type="AlphaFoldDB" id="A0A2W4W240"/>
<comment type="similarity">
    <text evidence="3">Belongs to the glycogen phosphorylase family.</text>
</comment>
<evidence type="ECO:0000256" key="2">
    <source>
        <dbReference type="ARBA" id="ARBA00001933"/>
    </source>
</evidence>
<evidence type="ECO:0000256" key="10">
    <source>
        <dbReference type="ARBA" id="ARBA00025174"/>
    </source>
</evidence>
<keyword evidence="7" id="KW-0808">Transferase</keyword>
<accession>A0A2W4W240</accession>
<feature type="domain" description="DUF3417" evidence="12">
    <location>
        <begin position="13"/>
        <end position="121"/>
    </location>
</feature>
<comment type="caution">
    <text evidence="13">The sequence shown here is derived from an EMBL/GenBank/DDBJ whole genome shotgun (WGS) entry which is preliminary data.</text>
</comment>
<dbReference type="InterPro" id="IPR052182">
    <property type="entry name" value="Glycogen/Maltodextrin_Phosph"/>
</dbReference>
<keyword evidence="8 11" id="KW-0663">Pyridoxal phosphate</keyword>
<evidence type="ECO:0000256" key="5">
    <source>
        <dbReference type="ARBA" id="ARBA00022533"/>
    </source>
</evidence>
<proteinExistence type="inferred from homology"/>
<dbReference type="InterPro" id="IPR000811">
    <property type="entry name" value="Glyco_trans_35"/>
</dbReference>
<dbReference type="GO" id="GO:0030170">
    <property type="term" value="F:pyridoxal phosphate binding"/>
    <property type="evidence" value="ECO:0007669"/>
    <property type="project" value="InterPro"/>
</dbReference>
<name>A0A2W4W240_9CYAN</name>
<evidence type="ECO:0000256" key="7">
    <source>
        <dbReference type="ARBA" id="ARBA00022679"/>
    </source>
</evidence>
<evidence type="ECO:0000256" key="6">
    <source>
        <dbReference type="ARBA" id="ARBA00022676"/>
    </source>
</evidence>
<evidence type="ECO:0000256" key="1">
    <source>
        <dbReference type="ARBA" id="ARBA00001275"/>
    </source>
</evidence>